<comment type="caution">
    <text evidence="1">The sequence shown here is derived from an EMBL/GenBank/DDBJ whole genome shotgun (WGS) entry which is preliminary data.</text>
</comment>
<dbReference type="EMBL" id="JBHLSS010000003">
    <property type="protein sequence ID" value="MFC0708281.1"/>
    <property type="molecule type" value="Genomic_DNA"/>
</dbReference>
<keyword evidence="2" id="KW-1185">Reference proteome</keyword>
<dbReference type="RefSeq" id="WP_376942089.1">
    <property type="nucleotide sequence ID" value="NZ_CP171449.1"/>
</dbReference>
<sequence length="170" mass="18990">MGGFLCFLLLLFLAVGFAVVHNLAAPFMVRFVEDGMARARRRMNSASKQVVELAMTVPLVVAQRMARMAMAGTAPTAKDRREFQLMGTEKVAAFGESWMAMYLQMFHANQELAFSLMRTWNPMLVGKDAWFKSAQAVQSAMLDVLGEGVAPLHRRVVGNAKRLSRSSFRR</sequence>
<evidence type="ECO:0000313" key="2">
    <source>
        <dbReference type="Proteomes" id="UP001589891"/>
    </source>
</evidence>
<dbReference type="Proteomes" id="UP001589891">
    <property type="component" value="Unassembled WGS sequence"/>
</dbReference>
<gene>
    <name evidence="1" type="ORF">ACFFGX_01230</name>
</gene>
<proteinExistence type="predicted"/>
<evidence type="ECO:0000313" key="1">
    <source>
        <dbReference type="EMBL" id="MFC0708281.1"/>
    </source>
</evidence>
<dbReference type="InterPro" id="IPR053785">
    <property type="entry name" value="PhaP6-like"/>
</dbReference>
<dbReference type="NCBIfam" id="NF045536">
    <property type="entry name" value="phasin_PhaP6"/>
    <property type="match status" value="1"/>
</dbReference>
<protein>
    <submittedName>
        <fullName evidence="1">Polyhydroxyalkanoate granule-associated phasin</fullName>
    </submittedName>
</protein>
<name>A0ABV6SGR1_AZOPA</name>
<accession>A0ABV6SGR1</accession>
<organism evidence="1 2">
    <name type="scientific">Azorhizophilus paspali</name>
    <name type="common">Azotobacter paspali</name>
    <dbReference type="NCBI Taxonomy" id="69963"/>
    <lineage>
        <taxon>Bacteria</taxon>
        <taxon>Pseudomonadati</taxon>
        <taxon>Pseudomonadota</taxon>
        <taxon>Gammaproteobacteria</taxon>
        <taxon>Pseudomonadales</taxon>
        <taxon>Pseudomonadaceae</taxon>
        <taxon>Azorhizophilus</taxon>
    </lineage>
</organism>
<reference evidence="1 2" key="1">
    <citation type="submission" date="2024-09" db="EMBL/GenBank/DDBJ databases">
        <authorList>
            <person name="Sun Q."/>
            <person name="Mori K."/>
        </authorList>
    </citation>
    <scope>NUCLEOTIDE SEQUENCE [LARGE SCALE GENOMIC DNA]</scope>
    <source>
        <strain evidence="1 2">NCAIM B.01794</strain>
    </source>
</reference>